<dbReference type="FunFam" id="3.30.300.30:FF:000005">
    <property type="entry name" value="Acyl-coenzyme A synthetase ACSM5, mitochondrial"/>
    <property type="match status" value="1"/>
</dbReference>
<dbReference type="GO" id="GO:0015645">
    <property type="term" value="F:fatty acid ligase activity"/>
    <property type="evidence" value="ECO:0007669"/>
    <property type="project" value="TreeGrafter"/>
</dbReference>
<dbReference type="AlphaFoldDB" id="A0A318LQV8"/>
<name>A0A318LQV8_9PSEU</name>
<organism evidence="7 8">
    <name type="scientific">Prauserella flavalba</name>
    <dbReference type="NCBI Taxonomy" id="1477506"/>
    <lineage>
        <taxon>Bacteria</taxon>
        <taxon>Bacillati</taxon>
        <taxon>Actinomycetota</taxon>
        <taxon>Actinomycetes</taxon>
        <taxon>Pseudonocardiales</taxon>
        <taxon>Pseudonocardiaceae</taxon>
        <taxon>Prauserella</taxon>
    </lineage>
</organism>
<dbReference type="InterPro" id="IPR025110">
    <property type="entry name" value="AMP-bd_C"/>
</dbReference>
<sequence>MDLRSDERAERLLAQYDRPDACAAELLCDRHPAEHTALTVIAGDLSAEDLTFGELRRRSETFAAALAAQGIGQGDAVAVLMGKSADLATVLLGIWRLGAVHIPLFTAFATPAIALRLHAGDAKAVVVDAGQAHKLAPGPDLPEGDWTVIEVGGSGANPGWLAFEDLMRAQHPAVTPARVGGDGTLVQLFTSGTTGTPKGVRVPVRALAALEGYLVDGLDVRPDDVYWDAADPGWAYGLYYAVLAPLAMGRRSIWLNAGFSAPLTWQVLDRFGVTNFAAAPTIYRSLRNDPEGARPGLRLRRASSAGEPLTPEVVEWSERVLGLTVRDHYGQTELGMVIGNAWRDELREEVLPGSMGRPLPGYSCEVLAMDGDAPAPAGTVGRVALDTKASPLFWFTGYPGAPDKTAERFTADGRWYLTGDSGYRDDEGRFFFSSRDDDVIIMAGYRIGPFDVESVLVTHPGVAEAAVVAAPDALRGEVLVAYVVLSKGTEGTPELEAELQKLVKERYAAHAYPRGVRFVTELPKTPSGKIQRFKLRDRERENAG</sequence>
<protein>
    <submittedName>
        <fullName evidence="7">AMP-dependent synthetase</fullName>
    </submittedName>
</protein>
<dbReference type="InterPro" id="IPR042099">
    <property type="entry name" value="ANL_N_sf"/>
</dbReference>
<feature type="domain" description="AMP-binding enzyme C-terminal" evidence="6">
    <location>
        <begin position="452"/>
        <end position="529"/>
    </location>
</feature>
<dbReference type="PANTHER" id="PTHR43605">
    <property type="entry name" value="ACYL-COENZYME A SYNTHETASE"/>
    <property type="match status" value="1"/>
</dbReference>
<dbReference type="SUPFAM" id="SSF56801">
    <property type="entry name" value="Acetyl-CoA synthetase-like"/>
    <property type="match status" value="1"/>
</dbReference>
<evidence type="ECO:0000256" key="2">
    <source>
        <dbReference type="ARBA" id="ARBA00022598"/>
    </source>
</evidence>
<evidence type="ECO:0000259" key="5">
    <source>
        <dbReference type="Pfam" id="PF00501"/>
    </source>
</evidence>
<dbReference type="RefSeq" id="WP_110335780.1">
    <property type="nucleotide sequence ID" value="NZ_JBHVKT010000024.1"/>
</dbReference>
<dbReference type="Pfam" id="PF00501">
    <property type="entry name" value="AMP-binding"/>
    <property type="match status" value="1"/>
</dbReference>
<dbReference type="Gene3D" id="3.40.50.12780">
    <property type="entry name" value="N-terminal domain of ligase-like"/>
    <property type="match status" value="1"/>
</dbReference>
<dbReference type="Gene3D" id="3.30.300.30">
    <property type="match status" value="1"/>
</dbReference>
<dbReference type="GO" id="GO:0006637">
    <property type="term" value="P:acyl-CoA metabolic process"/>
    <property type="evidence" value="ECO:0007669"/>
    <property type="project" value="TreeGrafter"/>
</dbReference>
<dbReference type="EMBL" id="MASU01000005">
    <property type="protein sequence ID" value="PXY35774.1"/>
    <property type="molecule type" value="Genomic_DNA"/>
</dbReference>
<reference evidence="7 8" key="1">
    <citation type="submission" date="2016-07" db="EMBL/GenBank/DDBJ databases">
        <title>Draft genome sequence of Prauserella sp. YIM 121212, isolated from alkaline soil.</title>
        <authorList>
            <person name="Ruckert C."/>
            <person name="Albersmeier A."/>
            <person name="Jiang C.-L."/>
            <person name="Jiang Y."/>
            <person name="Kalinowski J."/>
            <person name="Schneider O."/>
            <person name="Winkler A."/>
            <person name="Zotchev S.B."/>
        </authorList>
    </citation>
    <scope>NUCLEOTIDE SEQUENCE [LARGE SCALE GENOMIC DNA]</scope>
    <source>
        <strain evidence="7 8">YIM 121212</strain>
    </source>
</reference>
<dbReference type="InterPro" id="IPR051087">
    <property type="entry name" value="Mitochondrial_ACSM"/>
</dbReference>
<evidence type="ECO:0000256" key="3">
    <source>
        <dbReference type="ARBA" id="ARBA00022741"/>
    </source>
</evidence>
<comment type="caution">
    <text evidence="7">The sequence shown here is derived from an EMBL/GenBank/DDBJ whole genome shotgun (WGS) entry which is preliminary data.</text>
</comment>
<gene>
    <name evidence="7" type="ORF">BA062_09820</name>
</gene>
<keyword evidence="3" id="KW-0547">Nucleotide-binding</keyword>
<evidence type="ECO:0000256" key="4">
    <source>
        <dbReference type="ARBA" id="ARBA00022840"/>
    </source>
</evidence>
<dbReference type="GO" id="GO:0006633">
    <property type="term" value="P:fatty acid biosynthetic process"/>
    <property type="evidence" value="ECO:0007669"/>
    <property type="project" value="TreeGrafter"/>
</dbReference>
<dbReference type="Proteomes" id="UP000247892">
    <property type="component" value="Unassembled WGS sequence"/>
</dbReference>
<dbReference type="GO" id="GO:0004321">
    <property type="term" value="F:fatty-acyl-CoA synthase activity"/>
    <property type="evidence" value="ECO:0007669"/>
    <property type="project" value="TreeGrafter"/>
</dbReference>
<dbReference type="OrthoDB" id="9803968at2"/>
<dbReference type="PANTHER" id="PTHR43605:SF10">
    <property type="entry name" value="ACYL-COA SYNTHETASE MEDIUM CHAIN FAMILY MEMBER 3"/>
    <property type="match status" value="1"/>
</dbReference>
<evidence type="ECO:0000259" key="6">
    <source>
        <dbReference type="Pfam" id="PF13193"/>
    </source>
</evidence>
<dbReference type="GO" id="GO:0016405">
    <property type="term" value="F:CoA-ligase activity"/>
    <property type="evidence" value="ECO:0007669"/>
    <property type="project" value="UniProtKB-ARBA"/>
</dbReference>
<dbReference type="InterPro" id="IPR045851">
    <property type="entry name" value="AMP-bd_C_sf"/>
</dbReference>
<dbReference type="Pfam" id="PF13193">
    <property type="entry name" value="AMP-binding_C"/>
    <property type="match status" value="1"/>
</dbReference>
<accession>A0A318LQV8</accession>
<feature type="domain" description="AMP-dependent synthetase/ligase" evidence="5">
    <location>
        <begin position="29"/>
        <end position="384"/>
    </location>
</feature>
<evidence type="ECO:0000313" key="8">
    <source>
        <dbReference type="Proteomes" id="UP000247892"/>
    </source>
</evidence>
<evidence type="ECO:0000313" key="7">
    <source>
        <dbReference type="EMBL" id="PXY35774.1"/>
    </source>
</evidence>
<proteinExistence type="inferred from homology"/>
<keyword evidence="4" id="KW-0067">ATP-binding</keyword>
<keyword evidence="8" id="KW-1185">Reference proteome</keyword>
<comment type="similarity">
    <text evidence="1">Belongs to the ATP-dependent AMP-binding enzyme family.</text>
</comment>
<dbReference type="InterPro" id="IPR000873">
    <property type="entry name" value="AMP-dep_synth/lig_dom"/>
</dbReference>
<keyword evidence="2" id="KW-0436">Ligase</keyword>
<dbReference type="GO" id="GO:0005524">
    <property type="term" value="F:ATP binding"/>
    <property type="evidence" value="ECO:0007669"/>
    <property type="project" value="UniProtKB-KW"/>
</dbReference>
<evidence type="ECO:0000256" key="1">
    <source>
        <dbReference type="ARBA" id="ARBA00006432"/>
    </source>
</evidence>